<dbReference type="InterPro" id="IPR011335">
    <property type="entry name" value="Restrct_endonuc-II-like"/>
</dbReference>
<evidence type="ECO:0000313" key="2">
    <source>
        <dbReference type="EMBL" id="ABR50125.1"/>
    </source>
</evidence>
<dbReference type="HOGENOM" id="CLU_1297950_0_0_9"/>
<name>A6TVA7_ALKMQ</name>
<reference evidence="3" key="1">
    <citation type="journal article" date="2016" name="Genome Announc.">
        <title>Complete genome sequence of Alkaliphilus metalliredigens strain QYMF, an alkaliphilic and metal-reducing bacterium isolated from borax-contaminated leachate ponds.</title>
        <authorList>
            <person name="Hwang C."/>
            <person name="Copeland A."/>
            <person name="Lucas S."/>
            <person name="Lapidus A."/>
            <person name="Barry K."/>
            <person name="Detter J.C."/>
            <person name="Glavina Del Rio T."/>
            <person name="Hammon N."/>
            <person name="Israni S."/>
            <person name="Dalin E."/>
            <person name="Tice H."/>
            <person name="Pitluck S."/>
            <person name="Chertkov O."/>
            <person name="Brettin T."/>
            <person name="Bruce D."/>
            <person name="Han C."/>
            <person name="Schmutz J."/>
            <person name="Larimer F."/>
            <person name="Land M.L."/>
            <person name="Hauser L."/>
            <person name="Kyrpides N."/>
            <person name="Mikhailova N."/>
            <person name="Ye Q."/>
            <person name="Zhou J."/>
            <person name="Richardson P."/>
            <person name="Fields M.W."/>
        </authorList>
    </citation>
    <scope>NUCLEOTIDE SEQUENCE [LARGE SCALE GENOMIC DNA]</scope>
    <source>
        <strain evidence="3">QYMF</strain>
    </source>
</reference>
<dbReference type="KEGG" id="amt:Amet_4043"/>
<evidence type="ECO:0000313" key="3">
    <source>
        <dbReference type="Proteomes" id="UP000001572"/>
    </source>
</evidence>
<dbReference type="InterPro" id="IPR007569">
    <property type="entry name" value="DUF559"/>
</dbReference>
<protein>
    <recommendedName>
        <fullName evidence="1">DUF559 domain-containing protein</fullName>
    </recommendedName>
</protein>
<evidence type="ECO:0000259" key="1">
    <source>
        <dbReference type="Pfam" id="PF04480"/>
    </source>
</evidence>
<dbReference type="EMBL" id="CP000724">
    <property type="protein sequence ID" value="ABR50125.1"/>
    <property type="molecule type" value="Genomic_DNA"/>
</dbReference>
<accession>A6TVA7</accession>
<keyword evidence="3" id="KW-1185">Reference proteome</keyword>
<dbReference type="STRING" id="293826.Amet_4043"/>
<dbReference type="AlphaFoldDB" id="A6TVA7"/>
<dbReference type="Pfam" id="PF04480">
    <property type="entry name" value="DUF559"/>
    <property type="match status" value="1"/>
</dbReference>
<proteinExistence type="predicted"/>
<dbReference type="SUPFAM" id="SSF52980">
    <property type="entry name" value="Restriction endonuclease-like"/>
    <property type="match status" value="1"/>
</dbReference>
<organism evidence="2 3">
    <name type="scientific">Alkaliphilus metalliredigens (strain QYMF)</name>
    <dbReference type="NCBI Taxonomy" id="293826"/>
    <lineage>
        <taxon>Bacteria</taxon>
        <taxon>Bacillati</taxon>
        <taxon>Bacillota</taxon>
        <taxon>Clostridia</taxon>
        <taxon>Peptostreptococcales</taxon>
        <taxon>Natronincolaceae</taxon>
        <taxon>Alkaliphilus</taxon>
    </lineage>
</organism>
<dbReference type="Gene3D" id="3.40.960.10">
    <property type="entry name" value="VSR Endonuclease"/>
    <property type="match status" value="1"/>
</dbReference>
<dbReference type="eggNOG" id="COG2852">
    <property type="taxonomic scope" value="Bacteria"/>
</dbReference>
<sequence length="212" mass="24643">MGWHEAIEDGITIGKDGRDSNCYYPLCHICDTPVYSWTYTRGTKYTCKDCRAELVRQAREEGEVISTDKKQMKLQNAIKRISKITGIEHYKDAIRLVEESLNKTGWYQSTEEIMVALELIRRNVKAFHQVKIFDYSVDFILPEMKVALEIDGKIYHGKDRQNYERIRDEVIINKLGDGWEMIRITTDNINKNVTKLIPGINAVLKSRKLLRG</sequence>
<dbReference type="OrthoDB" id="9798754at2"/>
<gene>
    <name evidence="2" type="ordered locus">Amet_4043</name>
</gene>
<feature type="domain" description="DUF559" evidence="1">
    <location>
        <begin position="124"/>
        <end position="204"/>
    </location>
</feature>
<dbReference type="RefSeq" id="WP_012065076.1">
    <property type="nucleotide sequence ID" value="NC_009633.1"/>
</dbReference>
<dbReference type="Proteomes" id="UP000001572">
    <property type="component" value="Chromosome"/>
</dbReference>